<evidence type="ECO:0008006" key="2">
    <source>
        <dbReference type="Google" id="ProtNLM"/>
    </source>
</evidence>
<name>A0A2H4J9F3_9CAUD</name>
<evidence type="ECO:0000313" key="1">
    <source>
        <dbReference type="EMBL" id="ASN68691.1"/>
    </source>
</evidence>
<proteinExistence type="predicted"/>
<organism evidence="1">
    <name type="scientific">uncultured Caudovirales phage</name>
    <dbReference type="NCBI Taxonomy" id="2100421"/>
    <lineage>
        <taxon>Viruses</taxon>
        <taxon>Duplodnaviria</taxon>
        <taxon>Heunggongvirae</taxon>
        <taxon>Uroviricota</taxon>
        <taxon>Caudoviricetes</taxon>
        <taxon>Peduoviridae</taxon>
        <taxon>Maltschvirus</taxon>
        <taxon>Maltschvirus maltsch</taxon>
    </lineage>
</organism>
<accession>A0A2H4J9F3</accession>
<dbReference type="EMBL" id="MF417880">
    <property type="protein sequence ID" value="ASN68691.1"/>
    <property type="molecule type" value="Genomic_DNA"/>
</dbReference>
<gene>
    <name evidence="1" type="ORF">9F5_4</name>
</gene>
<reference evidence="1" key="1">
    <citation type="submission" date="2017-06" db="EMBL/GenBank/DDBJ databases">
        <title>Novel phages from South African skin metaviromes.</title>
        <authorList>
            <person name="van Zyl L.J."/>
            <person name="Abrahams Y."/>
            <person name="Stander E.A."/>
            <person name="Kirby B.M."/>
            <person name="Clavaud C."/>
            <person name="Farcet C."/>
            <person name="Breton L."/>
            <person name="Trindade M.I."/>
        </authorList>
    </citation>
    <scope>NUCLEOTIDE SEQUENCE</scope>
</reference>
<protein>
    <recommendedName>
        <fullName evidence="2">DUF3077 domain-containing protein</fullName>
    </recommendedName>
</protein>
<sequence length="129" mass="13893">MKKTSPASIDFVPEGSAIDTLVLDRAAADRALDFYLPDTSLLDVSPSAITTLKDSANLQAALSCASDLLRCAARSANEVSNALKGVQRDHALQIINRVEKARQHIENSLAGLKASWEMIPGQTDWQATE</sequence>